<dbReference type="GO" id="GO:0004739">
    <property type="term" value="F:pyruvate dehydrogenase (acetyl-transferring) activity"/>
    <property type="evidence" value="ECO:0007669"/>
    <property type="project" value="TreeGrafter"/>
</dbReference>
<protein>
    <recommendedName>
        <fullName evidence="4">Dehydrogenase E1 component domain-containing protein</fullName>
    </recommendedName>
</protein>
<evidence type="ECO:0000313" key="5">
    <source>
        <dbReference type="EMBL" id="OHA14911.1"/>
    </source>
</evidence>
<accession>A0A1G2LVU2</accession>
<dbReference type="InterPro" id="IPR001017">
    <property type="entry name" value="DH_E1"/>
</dbReference>
<dbReference type="InterPro" id="IPR029061">
    <property type="entry name" value="THDP-binding"/>
</dbReference>
<proteinExistence type="predicted"/>
<dbReference type="SUPFAM" id="SSF52518">
    <property type="entry name" value="Thiamin diphosphate-binding fold (THDP-binding)"/>
    <property type="match status" value="1"/>
</dbReference>
<gene>
    <name evidence="5" type="ORF">A2909_01555</name>
</gene>
<keyword evidence="2" id="KW-0560">Oxidoreductase</keyword>
<dbReference type="CDD" id="cd02000">
    <property type="entry name" value="TPP_E1_PDC_ADC_BCADC"/>
    <property type="match status" value="1"/>
</dbReference>
<feature type="domain" description="Dehydrogenase E1 component" evidence="4">
    <location>
        <begin position="15"/>
        <end position="279"/>
    </location>
</feature>
<dbReference type="PANTHER" id="PTHR11516:SF60">
    <property type="entry name" value="PYRUVATE DEHYDROGENASE E1 COMPONENT SUBUNIT ALPHA"/>
    <property type="match status" value="1"/>
</dbReference>
<evidence type="ECO:0000313" key="6">
    <source>
        <dbReference type="Proteomes" id="UP000178302"/>
    </source>
</evidence>
<organism evidence="5 6">
    <name type="scientific">Candidatus Tagabacteria bacterium RIFCSPLOWO2_01_FULL_39_11</name>
    <dbReference type="NCBI Taxonomy" id="1802295"/>
    <lineage>
        <taxon>Bacteria</taxon>
        <taxon>Candidatus Tagaibacteriota</taxon>
    </lineage>
</organism>
<evidence type="ECO:0000256" key="2">
    <source>
        <dbReference type="ARBA" id="ARBA00023002"/>
    </source>
</evidence>
<name>A0A1G2LVU2_9BACT</name>
<comment type="caution">
    <text evidence="5">The sequence shown here is derived from an EMBL/GenBank/DDBJ whole genome shotgun (WGS) entry which is preliminary data.</text>
</comment>
<dbReference type="PANTHER" id="PTHR11516">
    <property type="entry name" value="PYRUVATE DEHYDROGENASE E1 COMPONENT, ALPHA SUBUNIT BACTERIAL AND ORGANELLAR"/>
    <property type="match status" value="1"/>
</dbReference>
<sequence>MQILESTLKKLYFEMLRIRMISERIAELYAEQEMKCPTHFSIGQEAVAVGVAAHLKKEDWTFASHRSHAHYLAKGGDLKEMIAELYNRKTGCAKGRGGSQHLTAPDAGMIAASAIVGGTIPIAVGAAMGFKMRGEKRVAVAFFGDAACEEGVFYESMNFAALKKLPVIFVCENNFYAAQSHISARQAITTNIYLRGEIFSIPGFRVKGNDVRAVYSQTEKAVKKARMGEGPTLMECETYRLLEHVGPNDDFSLGYRTEEEVETWGDQCPIKNAENLLKQILSEYTRKGAKEIFMFDDKIEIKKIIFQREIEEAVEFAKQSLLPDEKDLISDVY</sequence>
<evidence type="ECO:0000256" key="1">
    <source>
        <dbReference type="ARBA" id="ARBA00001964"/>
    </source>
</evidence>
<comment type="cofactor">
    <cofactor evidence="1">
        <name>thiamine diphosphate</name>
        <dbReference type="ChEBI" id="CHEBI:58937"/>
    </cofactor>
</comment>
<dbReference type="Pfam" id="PF00676">
    <property type="entry name" value="E1_dh"/>
    <property type="match status" value="1"/>
</dbReference>
<dbReference type="GO" id="GO:0006086">
    <property type="term" value="P:pyruvate decarboxylation to acetyl-CoA"/>
    <property type="evidence" value="ECO:0007669"/>
    <property type="project" value="TreeGrafter"/>
</dbReference>
<dbReference type="EMBL" id="MHQZ01000001">
    <property type="protein sequence ID" value="OHA14911.1"/>
    <property type="molecule type" value="Genomic_DNA"/>
</dbReference>
<dbReference type="AlphaFoldDB" id="A0A1G2LVU2"/>
<evidence type="ECO:0000259" key="4">
    <source>
        <dbReference type="Pfam" id="PF00676"/>
    </source>
</evidence>
<keyword evidence="3" id="KW-0786">Thiamine pyrophosphate</keyword>
<dbReference type="Proteomes" id="UP000178302">
    <property type="component" value="Unassembled WGS sequence"/>
</dbReference>
<reference evidence="5 6" key="1">
    <citation type="journal article" date="2016" name="Nat. Commun.">
        <title>Thousands of microbial genomes shed light on interconnected biogeochemical processes in an aquifer system.</title>
        <authorList>
            <person name="Anantharaman K."/>
            <person name="Brown C.T."/>
            <person name="Hug L.A."/>
            <person name="Sharon I."/>
            <person name="Castelle C.J."/>
            <person name="Probst A.J."/>
            <person name="Thomas B.C."/>
            <person name="Singh A."/>
            <person name="Wilkins M.J."/>
            <person name="Karaoz U."/>
            <person name="Brodie E.L."/>
            <person name="Williams K.H."/>
            <person name="Hubbard S.S."/>
            <person name="Banfield J.F."/>
        </authorList>
    </citation>
    <scope>NUCLEOTIDE SEQUENCE [LARGE SCALE GENOMIC DNA]</scope>
</reference>
<evidence type="ECO:0000256" key="3">
    <source>
        <dbReference type="ARBA" id="ARBA00023052"/>
    </source>
</evidence>
<dbReference type="InterPro" id="IPR050642">
    <property type="entry name" value="PDH_E1_Alpha_Subunit"/>
</dbReference>
<dbReference type="Gene3D" id="3.40.50.970">
    <property type="match status" value="1"/>
</dbReference>